<evidence type="ECO:0000313" key="1">
    <source>
        <dbReference type="EMBL" id="AQQ51917.1"/>
    </source>
</evidence>
<dbReference type="Proteomes" id="UP000188184">
    <property type="component" value="Chromosome"/>
</dbReference>
<name>A0A1Q2KVT4_9BACL</name>
<evidence type="ECO:0000313" key="2">
    <source>
        <dbReference type="Proteomes" id="UP000188184"/>
    </source>
</evidence>
<keyword evidence="2" id="KW-1185">Reference proteome</keyword>
<protein>
    <submittedName>
        <fullName evidence="1">Uncharacterized protein</fullName>
    </submittedName>
</protein>
<dbReference type="AlphaFoldDB" id="A0A1Q2KVT4"/>
<dbReference type="KEGG" id="pmar:B0X71_01470"/>
<accession>A0A1Q2KVT4</accession>
<dbReference type="EMBL" id="CP019640">
    <property type="protein sequence ID" value="AQQ51917.1"/>
    <property type="molecule type" value="Genomic_DNA"/>
</dbReference>
<reference evidence="1 2" key="1">
    <citation type="submission" date="2017-02" db="EMBL/GenBank/DDBJ databases">
        <title>The complete genomic sequence of a novel cold adapted crude oil-degrading bacterium Planococcus qaidamina Y42.</title>
        <authorList>
            <person name="Yang R."/>
        </authorList>
    </citation>
    <scope>NUCLEOTIDE SEQUENCE [LARGE SCALE GENOMIC DNA]</scope>
    <source>
        <strain evidence="1 2">Y42</strain>
    </source>
</reference>
<organism evidence="1 2">
    <name type="scientific">Planococcus lenghuensis</name>
    <dbReference type="NCBI Taxonomy" id="2213202"/>
    <lineage>
        <taxon>Bacteria</taxon>
        <taxon>Bacillati</taxon>
        <taxon>Bacillota</taxon>
        <taxon>Bacilli</taxon>
        <taxon>Bacillales</taxon>
        <taxon>Caryophanaceae</taxon>
        <taxon>Planococcus</taxon>
    </lineage>
</organism>
<gene>
    <name evidence="1" type="ORF">B0X71_01470</name>
</gene>
<proteinExistence type="predicted"/>
<sequence>MSGGGNMEKPVTPVLLGIDPESWDNQLDNVEKWFEQLQLIQASFRQFAEQTAEKIKEEHIKAEVLSIAKKAKVHEQKIGELYEAIGRATSSTSKMAGELAGKLNSPLADLKGLLGGAHGYWKDLHQLMILNLNALSAFAMAEQLGLALGIMEIPEIVFPILNEKQKNHLLLQEYSLETGAVAVLYNKDFG</sequence>